<dbReference type="Proteomes" id="UP001240250">
    <property type="component" value="Unassembled WGS sequence"/>
</dbReference>
<evidence type="ECO:0000256" key="1">
    <source>
        <dbReference type="SAM" id="SignalP"/>
    </source>
</evidence>
<keyword evidence="1" id="KW-0732">Signal</keyword>
<evidence type="ECO:0000313" key="4">
    <source>
        <dbReference type="Proteomes" id="UP001240250"/>
    </source>
</evidence>
<feature type="signal peptide" evidence="1">
    <location>
        <begin position="1"/>
        <end position="42"/>
    </location>
</feature>
<proteinExistence type="predicted"/>
<protein>
    <recommendedName>
        <fullName evidence="2">ARB-07466-like C-terminal domain-containing protein</fullName>
    </recommendedName>
</protein>
<feature type="chain" id="PRO_5046509981" description="ARB-07466-like C-terminal domain-containing protein" evidence="1">
    <location>
        <begin position="43"/>
        <end position="493"/>
    </location>
</feature>
<evidence type="ECO:0000313" key="3">
    <source>
        <dbReference type="EMBL" id="MDQ0424959.1"/>
    </source>
</evidence>
<sequence length="493" mass="50953">MPENRVTSRGAPRSPSRATVAGRALAVALTALALVLPTAATASPLSVGGVDGYAPLSGAPCATVTRPGTTGLADILRRSYPVIPASTSIRSCTTDQYISDHSRGLAIDWSAPAGSAAGQQVLDWLFESDGGGNAHVRLRRLGISYIIWDNKIWSASNATDRGRVSSNVSTWRNYDSASCFAKYSTADCRHVRHMHISLSDAGGQRATSWWQPAMDGHRDSPTGVAETTPVPALPSRLLAVRTGDVDLKEGPLNAGWSRLIDGVEVVEAITTPTRVGVLTGDGRLLLKDGPVGAPWMEVATGVVDIALGEDRIGVVWSTGQASIKEGPFDAAWTTVAAGGASAIELTDNRIGVLVNGDALVKEGPVGAMFTTVSSNVDELVLDGDRLAVRKNGAVHVKEGSLGAGWTTVLGAGAIDAELGGGRVAVRTADKVIVKEGPLGAQWTTVLTGPTTSLSVTNDRIGVVTANGNLVVKEGSLGAQWTTVTSGSAAVDLS</sequence>
<evidence type="ECO:0000259" key="2">
    <source>
        <dbReference type="Pfam" id="PF26571"/>
    </source>
</evidence>
<comment type="caution">
    <text evidence="3">The sequence shown here is derived from an EMBL/GenBank/DDBJ whole genome shotgun (WGS) entry which is preliminary data.</text>
</comment>
<organism evidence="3 4">
    <name type="scientific">Cellulomonas iranensis</name>
    <dbReference type="NCBI Taxonomy" id="76862"/>
    <lineage>
        <taxon>Bacteria</taxon>
        <taxon>Bacillati</taxon>
        <taxon>Actinomycetota</taxon>
        <taxon>Actinomycetes</taxon>
        <taxon>Micrococcales</taxon>
        <taxon>Cellulomonadaceae</taxon>
        <taxon>Cellulomonas</taxon>
    </lineage>
</organism>
<reference evidence="3 4" key="1">
    <citation type="submission" date="2023-07" db="EMBL/GenBank/DDBJ databases">
        <title>Sequencing the genomes of 1000 actinobacteria strains.</title>
        <authorList>
            <person name="Klenk H.-P."/>
        </authorList>
    </citation>
    <scope>NUCLEOTIDE SEQUENCE [LARGE SCALE GENOMIC DNA]</scope>
    <source>
        <strain evidence="3 4">DSM 14785</strain>
    </source>
</reference>
<keyword evidence="4" id="KW-1185">Reference proteome</keyword>
<dbReference type="InterPro" id="IPR058593">
    <property type="entry name" value="ARB_07466-like_C"/>
</dbReference>
<dbReference type="EMBL" id="JAUSVM010000001">
    <property type="protein sequence ID" value="MDQ0424959.1"/>
    <property type="molecule type" value="Genomic_DNA"/>
</dbReference>
<feature type="domain" description="ARB-07466-like C-terminal" evidence="2">
    <location>
        <begin position="66"/>
        <end position="162"/>
    </location>
</feature>
<dbReference type="RefSeq" id="WP_070320216.1">
    <property type="nucleotide sequence ID" value="NZ_JAUSVM010000001.1"/>
</dbReference>
<name>A0ABU0GJ74_9CELL</name>
<gene>
    <name evidence="3" type="ORF">JO380_001340</name>
</gene>
<dbReference type="Pfam" id="PF26571">
    <property type="entry name" value="VldE"/>
    <property type="match status" value="1"/>
</dbReference>
<accession>A0ABU0GJ74</accession>